<dbReference type="KEGG" id="slom:PXH66_12455"/>
<accession>A0AAE9ZZ44</accession>
<sequence length="375" mass="42341">MSALAEWLGAQAPGYACTHAISPAQRRALAAIARCRTPEMGGRVYRCAHCTKHDFAYHSCHHRSCPRCGGARTAAWTQRQRDRLLPVPYFMVTFTLPAPLRAIFAAEPKVMIDLLFGESARALQTIASLPKHLGADLGMTGVLHTWGRQMQLHPHVHFIVPGGGLAEDGTAWRHTRKPEWLVPSAPVAARFRQGMAAALRVALPGRHAQVPDSCWRQPWVVDIQHVGSGEAAIKYLARYVQRTAISDERIRTMDAKTVRFGYRDSASGEHKECTLDAAEFMRRYLQHVLPTGVHRVRHFGWEHPAAWRRRRVVETLLAVEIVVRPKQAEVDPENWTCGKIKFKRSPTCRKNDVHSVPSSRRRWGWKPSKESSRSM</sequence>
<dbReference type="Pfam" id="PF14319">
    <property type="entry name" value="Zn_Tnp_IS91"/>
    <property type="match status" value="1"/>
</dbReference>
<dbReference type="AlphaFoldDB" id="A0AAE9ZZ44"/>
<dbReference type="Pfam" id="PF04986">
    <property type="entry name" value="Y2_Tnp"/>
    <property type="match status" value="1"/>
</dbReference>
<dbReference type="InterPro" id="IPR026889">
    <property type="entry name" value="Zn_Tnp"/>
</dbReference>
<organism evidence="4 5">
    <name type="scientific">Synoicihabitans lomoniglobus</name>
    <dbReference type="NCBI Taxonomy" id="2909285"/>
    <lineage>
        <taxon>Bacteria</taxon>
        <taxon>Pseudomonadati</taxon>
        <taxon>Verrucomicrobiota</taxon>
        <taxon>Opitutia</taxon>
        <taxon>Opitutales</taxon>
        <taxon>Opitutaceae</taxon>
        <taxon>Synoicihabitans</taxon>
    </lineage>
</organism>
<dbReference type="InterPro" id="IPR007069">
    <property type="entry name" value="Transposase_32"/>
</dbReference>
<dbReference type="PANTHER" id="PTHR37023">
    <property type="entry name" value="TRANSPOSASE"/>
    <property type="match status" value="1"/>
</dbReference>
<evidence type="ECO:0000256" key="1">
    <source>
        <dbReference type="SAM" id="MobiDB-lite"/>
    </source>
</evidence>
<feature type="domain" description="Transposase zinc-binding" evidence="3">
    <location>
        <begin position="13"/>
        <end position="96"/>
    </location>
</feature>
<evidence type="ECO:0000313" key="5">
    <source>
        <dbReference type="Proteomes" id="UP001218638"/>
    </source>
</evidence>
<feature type="region of interest" description="Disordered" evidence="1">
    <location>
        <begin position="348"/>
        <end position="375"/>
    </location>
</feature>
<dbReference type="GO" id="GO:0006313">
    <property type="term" value="P:DNA transposition"/>
    <property type="evidence" value="ECO:0007669"/>
    <property type="project" value="InterPro"/>
</dbReference>
<evidence type="ECO:0000313" key="4">
    <source>
        <dbReference type="EMBL" id="WED63142.1"/>
    </source>
</evidence>
<dbReference type="InterPro" id="IPR054832">
    <property type="entry name" value="transpos_IS91"/>
</dbReference>
<feature type="domain" description="Transposase IS801/IS1294" evidence="2">
    <location>
        <begin position="138"/>
        <end position="303"/>
    </location>
</feature>
<dbReference type="RefSeq" id="WP_330932019.1">
    <property type="nucleotide sequence ID" value="NZ_CP119075.1"/>
</dbReference>
<dbReference type="GO" id="GO:0003677">
    <property type="term" value="F:DNA binding"/>
    <property type="evidence" value="ECO:0007669"/>
    <property type="project" value="InterPro"/>
</dbReference>
<dbReference type="Proteomes" id="UP001218638">
    <property type="component" value="Chromosome"/>
</dbReference>
<dbReference type="NCBIfam" id="NF033538">
    <property type="entry name" value="transpos_IS91"/>
    <property type="match status" value="1"/>
</dbReference>
<evidence type="ECO:0000259" key="2">
    <source>
        <dbReference type="Pfam" id="PF04986"/>
    </source>
</evidence>
<proteinExistence type="predicted"/>
<keyword evidence="5" id="KW-1185">Reference proteome</keyword>
<evidence type="ECO:0000259" key="3">
    <source>
        <dbReference type="Pfam" id="PF14319"/>
    </source>
</evidence>
<dbReference type="PANTHER" id="PTHR37023:SF1">
    <property type="entry name" value="ISSOD25 TRANSPOSASE TNPA_ISSOD25"/>
    <property type="match status" value="1"/>
</dbReference>
<protein>
    <submittedName>
        <fullName evidence="4">IS91 family transposase</fullName>
    </submittedName>
</protein>
<gene>
    <name evidence="4" type="ORF">PXH66_12455</name>
</gene>
<dbReference type="GO" id="GO:0004803">
    <property type="term" value="F:transposase activity"/>
    <property type="evidence" value="ECO:0007669"/>
    <property type="project" value="InterPro"/>
</dbReference>
<reference evidence="4" key="1">
    <citation type="submission" date="2023-03" db="EMBL/GenBank/DDBJ databases">
        <title>Lomoglobus Profundus gen. nov., sp. nov., a novel member of the phylum Verrucomicrobia, isolated from deep-marine sediment of South China Sea.</title>
        <authorList>
            <person name="Ahmad T."/>
            <person name="Ishaq S.E."/>
            <person name="Wang F."/>
        </authorList>
    </citation>
    <scope>NUCLEOTIDE SEQUENCE</scope>
    <source>
        <strain evidence="4">LMO-M01</strain>
    </source>
</reference>
<name>A0AAE9ZZ44_9BACT</name>
<dbReference type="EMBL" id="CP119075">
    <property type="protein sequence ID" value="WED63142.1"/>
    <property type="molecule type" value="Genomic_DNA"/>
</dbReference>